<evidence type="ECO:0000313" key="2">
    <source>
        <dbReference type="EMBL" id="BAT07421.1"/>
    </source>
</evidence>
<dbReference type="InParanoid" id="A0A0P0XJY3"/>
<dbReference type="PaxDb" id="39947-A0A0P0XJY3"/>
<dbReference type="EMBL" id="AP014965">
    <property type="protein sequence ID" value="BAT07421.1"/>
    <property type="molecule type" value="Genomic_DNA"/>
</dbReference>
<gene>
    <name evidence="2" type="ordered locus">Os09g0316300</name>
    <name evidence="2" type="ORF">OSNPB_090316300</name>
</gene>
<feature type="compositionally biased region" description="Basic residues" evidence="1">
    <location>
        <begin position="99"/>
        <end position="108"/>
    </location>
</feature>
<dbReference type="AlphaFoldDB" id="A0A0P0XJY3"/>
<reference evidence="2 3" key="2">
    <citation type="journal article" date="2013" name="Plant Cell Physiol.">
        <title>Rice Annotation Project Database (RAP-DB): an integrative and interactive database for rice genomics.</title>
        <authorList>
            <person name="Sakai H."/>
            <person name="Lee S.S."/>
            <person name="Tanaka T."/>
            <person name="Numa H."/>
            <person name="Kim J."/>
            <person name="Kawahara Y."/>
            <person name="Wakimoto H."/>
            <person name="Yang C.C."/>
            <person name="Iwamoto M."/>
            <person name="Abe T."/>
            <person name="Yamada Y."/>
            <person name="Muto A."/>
            <person name="Inokuchi H."/>
            <person name="Ikemura T."/>
            <person name="Matsumoto T."/>
            <person name="Sasaki T."/>
            <person name="Itoh T."/>
        </authorList>
    </citation>
    <scope>NUCLEOTIDE SEQUENCE [LARGE SCALE GENOMIC DNA]</scope>
    <source>
        <strain evidence="3">cv. Nipponbare</strain>
    </source>
</reference>
<evidence type="ECO:0000256" key="1">
    <source>
        <dbReference type="SAM" id="MobiDB-lite"/>
    </source>
</evidence>
<feature type="region of interest" description="Disordered" evidence="1">
    <location>
        <begin position="1"/>
        <end position="40"/>
    </location>
</feature>
<proteinExistence type="predicted"/>
<reference evidence="3" key="1">
    <citation type="journal article" date="2005" name="Nature">
        <title>The map-based sequence of the rice genome.</title>
        <authorList>
            <consortium name="International rice genome sequencing project (IRGSP)"/>
            <person name="Matsumoto T."/>
            <person name="Wu J."/>
            <person name="Kanamori H."/>
            <person name="Katayose Y."/>
            <person name="Fujisawa M."/>
            <person name="Namiki N."/>
            <person name="Mizuno H."/>
            <person name="Yamamoto K."/>
            <person name="Antonio B.A."/>
            <person name="Baba T."/>
            <person name="Sakata K."/>
            <person name="Nagamura Y."/>
            <person name="Aoki H."/>
            <person name="Arikawa K."/>
            <person name="Arita K."/>
            <person name="Bito T."/>
            <person name="Chiden Y."/>
            <person name="Fujitsuka N."/>
            <person name="Fukunaka R."/>
            <person name="Hamada M."/>
            <person name="Harada C."/>
            <person name="Hayashi A."/>
            <person name="Hijishita S."/>
            <person name="Honda M."/>
            <person name="Hosokawa S."/>
            <person name="Ichikawa Y."/>
            <person name="Idonuma A."/>
            <person name="Iijima M."/>
            <person name="Ikeda M."/>
            <person name="Ikeno M."/>
            <person name="Ito K."/>
            <person name="Ito S."/>
            <person name="Ito T."/>
            <person name="Ito Y."/>
            <person name="Ito Y."/>
            <person name="Iwabuchi A."/>
            <person name="Kamiya K."/>
            <person name="Karasawa W."/>
            <person name="Kurita K."/>
            <person name="Katagiri S."/>
            <person name="Kikuta A."/>
            <person name="Kobayashi H."/>
            <person name="Kobayashi N."/>
            <person name="Machita K."/>
            <person name="Maehara T."/>
            <person name="Masukawa M."/>
            <person name="Mizubayashi T."/>
            <person name="Mukai Y."/>
            <person name="Nagasaki H."/>
            <person name="Nagata Y."/>
            <person name="Naito S."/>
            <person name="Nakashima M."/>
            <person name="Nakama Y."/>
            <person name="Nakamichi Y."/>
            <person name="Nakamura M."/>
            <person name="Meguro A."/>
            <person name="Negishi M."/>
            <person name="Ohta I."/>
            <person name="Ohta T."/>
            <person name="Okamoto M."/>
            <person name="Ono N."/>
            <person name="Saji S."/>
            <person name="Sakaguchi M."/>
            <person name="Sakai K."/>
            <person name="Shibata M."/>
            <person name="Shimokawa T."/>
            <person name="Song J."/>
            <person name="Takazaki Y."/>
            <person name="Terasawa K."/>
            <person name="Tsugane M."/>
            <person name="Tsuji K."/>
            <person name="Ueda S."/>
            <person name="Waki K."/>
            <person name="Yamagata H."/>
            <person name="Yamamoto M."/>
            <person name="Yamamoto S."/>
            <person name="Yamane H."/>
            <person name="Yoshiki S."/>
            <person name="Yoshihara R."/>
            <person name="Yukawa K."/>
            <person name="Zhong H."/>
            <person name="Yano M."/>
            <person name="Yuan Q."/>
            <person name="Ouyang S."/>
            <person name="Liu J."/>
            <person name="Jones K.M."/>
            <person name="Gansberger K."/>
            <person name="Moffat K."/>
            <person name="Hill J."/>
            <person name="Bera J."/>
            <person name="Fadrosh D."/>
            <person name="Jin S."/>
            <person name="Johri S."/>
            <person name="Kim M."/>
            <person name="Overton L."/>
            <person name="Reardon M."/>
            <person name="Tsitrin T."/>
            <person name="Vuong H."/>
            <person name="Weaver B."/>
            <person name="Ciecko A."/>
            <person name="Tallon L."/>
            <person name="Jackson J."/>
            <person name="Pai G."/>
            <person name="Aken S.V."/>
            <person name="Utterback T."/>
            <person name="Reidmuller S."/>
            <person name="Feldblyum T."/>
            <person name="Hsiao J."/>
            <person name="Zismann V."/>
            <person name="Iobst S."/>
            <person name="de Vazeille A.R."/>
            <person name="Buell C.R."/>
            <person name="Ying K."/>
            <person name="Li Y."/>
            <person name="Lu T."/>
            <person name="Huang Y."/>
            <person name="Zhao Q."/>
            <person name="Feng Q."/>
            <person name="Zhang L."/>
            <person name="Zhu J."/>
            <person name="Weng Q."/>
            <person name="Mu J."/>
            <person name="Lu Y."/>
            <person name="Fan D."/>
            <person name="Liu Y."/>
            <person name="Guan J."/>
            <person name="Zhang Y."/>
            <person name="Yu S."/>
            <person name="Liu X."/>
            <person name="Zhang Y."/>
            <person name="Hong G."/>
            <person name="Han B."/>
            <person name="Choisne N."/>
            <person name="Demange N."/>
            <person name="Orjeda G."/>
            <person name="Samain S."/>
            <person name="Cattolico L."/>
            <person name="Pelletier E."/>
            <person name="Couloux A."/>
            <person name="Segurens B."/>
            <person name="Wincker P."/>
            <person name="D'Hont A."/>
            <person name="Scarpelli C."/>
            <person name="Weissenbach J."/>
            <person name="Salanoubat M."/>
            <person name="Quetier F."/>
            <person name="Yu Y."/>
            <person name="Kim H.R."/>
            <person name="Rambo T."/>
            <person name="Currie J."/>
            <person name="Collura K."/>
            <person name="Luo M."/>
            <person name="Yang T."/>
            <person name="Ammiraju J.S.S."/>
            <person name="Engler F."/>
            <person name="Soderlund C."/>
            <person name="Wing R.A."/>
            <person name="Palmer L.E."/>
            <person name="de la Bastide M."/>
            <person name="Spiegel L."/>
            <person name="Nascimento L."/>
            <person name="Zutavern T."/>
            <person name="O'Shaughnessy A."/>
            <person name="Dike S."/>
            <person name="Dedhia N."/>
            <person name="Preston R."/>
            <person name="Balija V."/>
            <person name="McCombie W.R."/>
            <person name="Chow T."/>
            <person name="Chen H."/>
            <person name="Chung M."/>
            <person name="Chen C."/>
            <person name="Shaw J."/>
            <person name="Wu H."/>
            <person name="Hsiao K."/>
            <person name="Chao Y."/>
            <person name="Chu M."/>
            <person name="Cheng C."/>
            <person name="Hour A."/>
            <person name="Lee P."/>
            <person name="Lin S."/>
            <person name="Lin Y."/>
            <person name="Liou J."/>
            <person name="Liu S."/>
            <person name="Hsing Y."/>
            <person name="Raghuvanshi S."/>
            <person name="Mohanty A."/>
            <person name="Bharti A.K."/>
            <person name="Gaur A."/>
            <person name="Gupta V."/>
            <person name="Kumar D."/>
            <person name="Ravi V."/>
            <person name="Vij S."/>
            <person name="Kapur A."/>
            <person name="Khurana P."/>
            <person name="Khurana P."/>
            <person name="Khurana J.P."/>
            <person name="Tyagi A.K."/>
            <person name="Gaikwad K."/>
            <person name="Singh A."/>
            <person name="Dalal V."/>
            <person name="Srivastava S."/>
            <person name="Dixit A."/>
            <person name="Pal A.K."/>
            <person name="Ghazi I.A."/>
            <person name="Yadav M."/>
            <person name="Pandit A."/>
            <person name="Bhargava A."/>
            <person name="Sureshbabu K."/>
            <person name="Batra K."/>
            <person name="Sharma T.R."/>
            <person name="Mohapatra T."/>
            <person name="Singh N.K."/>
            <person name="Messing J."/>
            <person name="Nelson A.B."/>
            <person name="Fuks G."/>
            <person name="Kavchok S."/>
            <person name="Keizer G."/>
            <person name="Linton E."/>
            <person name="Llaca V."/>
            <person name="Song R."/>
            <person name="Tanyolac B."/>
            <person name="Young S."/>
            <person name="Ho-Il K."/>
            <person name="Hahn J.H."/>
            <person name="Sangsakoo G."/>
            <person name="Vanavichit A."/>
            <person name="de Mattos Luiz.A.T."/>
            <person name="Zimmer P.D."/>
            <person name="Malone G."/>
            <person name="Dellagostin O."/>
            <person name="de Oliveira A.C."/>
            <person name="Bevan M."/>
            <person name="Bancroft I."/>
            <person name="Minx P."/>
            <person name="Cordum H."/>
            <person name="Wilson R."/>
            <person name="Cheng Z."/>
            <person name="Jin W."/>
            <person name="Jiang J."/>
            <person name="Leong S.A."/>
            <person name="Iwama H."/>
            <person name="Gojobori T."/>
            <person name="Itoh T."/>
            <person name="Niimura Y."/>
            <person name="Fujii Y."/>
            <person name="Habara T."/>
            <person name="Sakai H."/>
            <person name="Sato Y."/>
            <person name="Wilson G."/>
            <person name="Kumar K."/>
            <person name="McCouch S."/>
            <person name="Juretic N."/>
            <person name="Hoen D."/>
            <person name="Wright S."/>
            <person name="Bruskiewich R."/>
            <person name="Bureau T."/>
            <person name="Miyao A."/>
            <person name="Hirochika H."/>
            <person name="Nishikawa T."/>
            <person name="Kadowaki K."/>
            <person name="Sugiura M."/>
            <person name="Burr B."/>
            <person name="Sasaki T."/>
        </authorList>
    </citation>
    <scope>NUCLEOTIDE SEQUENCE [LARGE SCALE GENOMIC DNA]</scope>
    <source>
        <strain evidence="3">cv. Nipponbare</strain>
    </source>
</reference>
<organism evidence="2 3">
    <name type="scientific">Oryza sativa subsp. japonica</name>
    <name type="common">Rice</name>
    <dbReference type="NCBI Taxonomy" id="39947"/>
    <lineage>
        <taxon>Eukaryota</taxon>
        <taxon>Viridiplantae</taxon>
        <taxon>Streptophyta</taxon>
        <taxon>Embryophyta</taxon>
        <taxon>Tracheophyta</taxon>
        <taxon>Spermatophyta</taxon>
        <taxon>Magnoliopsida</taxon>
        <taxon>Liliopsida</taxon>
        <taxon>Poales</taxon>
        <taxon>Poaceae</taxon>
        <taxon>BOP clade</taxon>
        <taxon>Oryzoideae</taxon>
        <taxon>Oryzeae</taxon>
        <taxon>Oryzinae</taxon>
        <taxon>Oryza</taxon>
        <taxon>Oryza sativa</taxon>
    </lineage>
</organism>
<sequence>MAGATPALPPSCEAPMRAATPPVRPAPTRRSRPAVAPGGAATFACHTGAGAAAPSPRLRVSGSSPLASWPHPLCPAFSRHPLARPPGLPADQLLASRLPRSRCPARQR</sequence>
<keyword evidence="3" id="KW-1185">Reference proteome</keyword>
<evidence type="ECO:0000313" key="3">
    <source>
        <dbReference type="Proteomes" id="UP000059680"/>
    </source>
</evidence>
<dbReference type="Proteomes" id="UP000059680">
    <property type="component" value="Chromosome 9"/>
</dbReference>
<feature type="region of interest" description="Disordered" evidence="1">
    <location>
        <begin position="80"/>
        <end position="108"/>
    </location>
</feature>
<protein>
    <submittedName>
        <fullName evidence="2">Os09g0316300 protein</fullName>
    </submittedName>
</protein>
<reference evidence="2 3" key="3">
    <citation type="journal article" date="2013" name="Rice">
        <title>Improvement of the Oryza sativa Nipponbare reference genome using next generation sequence and optical map data.</title>
        <authorList>
            <person name="Kawahara Y."/>
            <person name="de la Bastide M."/>
            <person name="Hamilton J.P."/>
            <person name="Kanamori H."/>
            <person name="McCombie W.R."/>
            <person name="Ouyang S."/>
            <person name="Schwartz D.C."/>
            <person name="Tanaka T."/>
            <person name="Wu J."/>
            <person name="Zhou S."/>
            <person name="Childs K.L."/>
            <person name="Davidson R.M."/>
            <person name="Lin H."/>
            <person name="Quesada-Ocampo L."/>
            <person name="Vaillancourt B."/>
            <person name="Sakai H."/>
            <person name="Lee S.S."/>
            <person name="Kim J."/>
            <person name="Numa H."/>
            <person name="Itoh T."/>
            <person name="Buell C.R."/>
            <person name="Matsumoto T."/>
        </authorList>
    </citation>
    <scope>NUCLEOTIDE SEQUENCE [LARGE SCALE GENOMIC DNA]</scope>
    <source>
        <strain evidence="3">cv. Nipponbare</strain>
    </source>
</reference>
<name>A0A0P0XJY3_ORYSJ</name>
<accession>A0A0P0XJY3</accession>